<proteinExistence type="predicted"/>
<gene>
    <name evidence="1" type="ORF">EI97DRAFT_455998</name>
</gene>
<dbReference type="GeneID" id="54553864"/>
<sequence length="63" mass="7423">MSDAKEGTPNSVGIGYFLMQPKMEHDHCQIYAARAFYCDSRHKAPCLLYYIQDKWFDEVPHIR</sequence>
<keyword evidence="2" id="KW-1185">Reference proteome</keyword>
<evidence type="ECO:0000313" key="1">
    <source>
        <dbReference type="EMBL" id="KAF2279801.1"/>
    </source>
</evidence>
<accession>A0A6A6JT65</accession>
<protein>
    <submittedName>
        <fullName evidence="1">Uncharacterized protein</fullName>
    </submittedName>
</protein>
<dbReference type="OrthoDB" id="191139at2759"/>
<name>A0A6A6JT65_WESOR</name>
<organism evidence="1 2">
    <name type="scientific">Westerdykella ornata</name>
    <dbReference type="NCBI Taxonomy" id="318751"/>
    <lineage>
        <taxon>Eukaryota</taxon>
        <taxon>Fungi</taxon>
        <taxon>Dikarya</taxon>
        <taxon>Ascomycota</taxon>
        <taxon>Pezizomycotina</taxon>
        <taxon>Dothideomycetes</taxon>
        <taxon>Pleosporomycetidae</taxon>
        <taxon>Pleosporales</taxon>
        <taxon>Sporormiaceae</taxon>
        <taxon>Westerdykella</taxon>
    </lineage>
</organism>
<dbReference type="AlphaFoldDB" id="A0A6A6JT65"/>
<evidence type="ECO:0000313" key="2">
    <source>
        <dbReference type="Proteomes" id="UP000800097"/>
    </source>
</evidence>
<dbReference type="EMBL" id="ML986486">
    <property type="protein sequence ID" value="KAF2279801.1"/>
    <property type="molecule type" value="Genomic_DNA"/>
</dbReference>
<reference evidence="1" key="1">
    <citation type="journal article" date="2020" name="Stud. Mycol.">
        <title>101 Dothideomycetes genomes: a test case for predicting lifestyles and emergence of pathogens.</title>
        <authorList>
            <person name="Haridas S."/>
            <person name="Albert R."/>
            <person name="Binder M."/>
            <person name="Bloem J."/>
            <person name="Labutti K."/>
            <person name="Salamov A."/>
            <person name="Andreopoulos B."/>
            <person name="Baker S."/>
            <person name="Barry K."/>
            <person name="Bills G."/>
            <person name="Bluhm B."/>
            <person name="Cannon C."/>
            <person name="Castanera R."/>
            <person name="Culley D."/>
            <person name="Daum C."/>
            <person name="Ezra D."/>
            <person name="Gonzalez J."/>
            <person name="Henrissat B."/>
            <person name="Kuo A."/>
            <person name="Liang C."/>
            <person name="Lipzen A."/>
            <person name="Lutzoni F."/>
            <person name="Magnuson J."/>
            <person name="Mondo S."/>
            <person name="Nolan M."/>
            <person name="Ohm R."/>
            <person name="Pangilinan J."/>
            <person name="Park H.-J."/>
            <person name="Ramirez L."/>
            <person name="Alfaro M."/>
            <person name="Sun H."/>
            <person name="Tritt A."/>
            <person name="Yoshinaga Y."/>
            <person name="Zwiers L.-H."/>
            <person name="Turgeon B."/>
            <person name="Goodwin S."/>
            <person name="Spatafora J."/>
            <person name="Crous P."/>
            <person name="Grigoriev I."/>
        </authorList>
    </citation>
    <scope>NUCLEOTIDE SEQUENCE</scope>
    <source>
        <strain evidence="1">CBS 379.55</strain>
    </source>
</reference>
<dbReference type="Proteomes" id="UP000800097">
    <property type="component" value="Unassembled WGS sequence"/>
</dbReference>
<dbReference type="RefSeq" id="XP_033657340.1">
    <property type="nucleotide sequence ID" value="XM_033800689.1"/>
</dbReference>